<feature type="transmembrane region" description="Helical" evidence="6">
    <location>
        <begin position="473"/>
        <end position="494"/>
    </location>
</feature>
<protein>
    <recommendedName>
        <fullName evidence="7">Type II secretion system protein GspF domain-containing protein</fullName>
    </recommendedName>
</protein>
<keyword evidence="3 6" id="KW-0812">Transmembrane</keyword>
<evidence type="ECO:0000256" key="4">
    <source>
        <dbReference type="ARBA" id="ARBA00022989"/>
    </source>
</evidence>
<evidence type="ECO:0000256" key="1">
    <source>
        <dbReference type="ARBA" id="ARBA00004651"/>
    </source>
</evidence>
<dbReference type="RefSeq" id="WP_281816963.1">
    <property type="nucleotide sequence ID" value="NZ_BRLB01000010.1"/>
</dbReference>
<dbReference type="GO" id="GO:0005886">
    <property type="term" value="C:plasma membrane"/>
    <property type="evidence" value="ECO:0007669"/>
    <property type="project" value="UniProtKB-SubCell"/>
</dbReference>
<evidence type="ECO:0000256" key="3">
    <source>
        <dbReference type="ARBA" id="ARBA00022692"/>
    </source>
</evidence>
<feature type="transmembrane region" description="Helical" evidence="6">
    <location>
        <begin position="313"/>
        <end position="330"/>
    </location>
</feature>
<reference evidence="8" key="1">
    <citation type="submission" date="2022-06" db="EMBL/GenBank/DDBJ databases">
        <title>Vallitalea longa sp. nov., an anaerobic bacterium isolated from marine sediment.</title>
        <authorList>
            <person name="Hirano S."/>
            <person name="Terahara T."/>
            <person name="Mori K."/>
            <person name="Hamada M."/>
            <person name="Matsumoto R."/>
            <person name="Kobayashi T."/>
        </authorList>
    </citation>
    <scope>NUCLEOTIDE SEQUENCE</scope>
    <source>
        <strain evidence="8">SH18-1</strain>
    </source>
</reference>
<evidence type="ECO:0000256" key="6">
    <source>
        <dbReference type="SAM" id="Phobius"/>
    </source>
</evidence>
<comment type="caution">
    <text evidence="8">The sequence shown here is derived from an EMBL/GenBank/DDBJ whole genome shotgun (WGS) entry which is preliminary data.</text>
</comment>
<evidence type="ECO:0000256" key="2">
    <source>
        <dbReference type="ARBA" id="ARBA00022475"/>
    </source>
</evidence>
<dbReference type="EMBL" id="BRLB01000010">
    <property type="protein sequence ID" value="GKX30626.1"/>
    <property type="molecule type" value="Genomic_DNA"/>
</dbReference>
<evidence type="ECO:0000259" key="7">
    <source>
        <dbReference type="Pfam" id="PF00482"/>
    </source>
</evidence>
<gene>
    <name evidence="8" type="ORF">SH1V18_31060</name>
</gene>
<feature type="domain" description="Type II secretion system protein GspF" evidence="7">
    <location>
        <begin position="353"/>
        <end position="491"/>
    </location>
</feature>
<accession>A0A9W5YDH5</accession>
<name>A0A9W5YDH5_9FIRM</name>
<dbReference type="Proteomes" id="UP001144256">
    <property type="component" value="Unassembled WGS sequence"/>
</dbReference>
<feature type="transmembrane region" description="Helical" evidence="6">
    <location>
        <begin position="6"/>
        <end position="25"/>
    </location>
</feature>
<dbReference type="Pfam" id="PF00482">
    <property type="entry name" value="T2SSF"/>
    <property type="match status" value="1"/>
</dbReference>
<keyword evidence="2" id="KW-1003">Cell membrane</keyword>
<dbReference type="InterPro" id="IPR018076">
    <property type="entry name" value="T2SS_GspF_dom"/>
</dbReference>
<comment type="subcellular location">
    <subcellularLocation>
        <location evidence="1">Cell membrane</location>
        <topology evidence="1">Multi-pass membrane protein</topology>
    </subcellularLocation>
</comment>
<dbReference type="PANTHER" id="PTHR35007:SF2">
    <property type="entry name" value="PILUS ASSEMBLE PROTEIN"/>
    <property type="match status" value="1"/>
</dbReference>
<organism evidence="8 9">
    <name type="scientific">Vallitalea longa</name>
    <dbReference type="NCBI Taxonomy" id="2936439"/>
    <lineage>
        <taxon>Bacteria</taxon>
        <taxon>Bacillati</taxon>
        <taxon>Bacillota</taxon>
        <taxon>Clostridia</taxon>
        <taxon>Lachnospirales</taxon>
        <taxon>Vallitaleaceae</taxon>
        <taxon>Vallitalea</taxon>
    </lineage>
</organism>
<dbReference type="AlphaFoldDB" id="A0A9W5YDH5"/>
<feature type="transmembrane region" description="Helical" evidence="6">
    <location>
        <begin position="89"/>
        <end position="108"/>
    </location>
</feature>
<proteinExistence type="predicted"/>
<keyword evidence="5 6" id="KW-0472">Membrane</keyword>
<dbReference type="PANTHER" id="PTHR35007">
    <property type="entry name" value="INTEGRAL MEMBRANE PROTEIN-RELATED"/>
    <property type="match status" value="1"/>
</dbReference>
<evidence type="ECO:0000256" key="5">
    <source>
        <dbReference type="ARBA" id="ARBA00023136"/>
    </source>
</evidence>
<evidence type="ECO:0000313" key="9">
    <source>
        <dbReference type="Proteomes" id="UP001144256"/>
    </source>
</evidence>
<sequence length="498" mass="56902">MILTIISFIGLIALFVVFFLTKSMYKEQMKYVDKKEYKLKELMPTSLYVLDKIIDKRLKPNNKVTENILLIYGKREYEFRLRMHQAEKISLGIMGFMGVLFITLILSLQSGDNISIKDNTIKRPSLGEGNVSYDLQAEIEIDGEKSLRDINVLIPEVNPAKDKAKEILKKVADELPNYILGNNDNLKVVDKKLELITEFADSNIRIVWNIDSPYLEDDGELNYDNISKTGNEAEIIATLTYAGESIDKIIGIKVYPKTLTREEKLELVKMAIEDQLSTENLLDELNDVVVLPTKIDGQDGKINWILKSSGNNTLIFLILGLIVVILLMLLKDYEVTKKMDERSSEIRMSFPEFIIKLTLLLNAGMTLSRAWKRISKDYYDEVTKDRTKKNYLYEEMLETLQDLTNGVSEVKAYEQFGKRCKIPEMMRFTTVIIQNIKKGNDTLVVALQNQANEAWDVRKNVAKKSGEKASSKLLIPMGIMFVIIIIIVMMPAFMSLGV</sequence>
<evidence type="ECO:0000313" key="8">
    <source>
        <dbReference type="EMBL" id="GKX30626.1"/>
    </source>
</evidence>
<keyword evidence="9" id="KW-1185">Reference proteome</keyword>
<keyword evidence="4 6" id="KW-1133">Transmembrane helix</keyword>